<evidence type="ECO:0000259" key="1">
    <source>
        <dbReference type="Pfam" id="PF08966"/>
    </source>
</evidence>
<keyword evidence="3" id="KW-1185">Reference proteome</keyword>
<protein>
    <submittedName>
        <fullName evidence="2">DUF1882 domain-containing protein</fullName>
    </submittedName>
</protein>
<sequence length="180" mass="21762">MQSIELNLIKMISDHYFIKTDRIIQKIEFRGKNFFDKFERVNEPLTYQIQKEHFEHKKIIAHDLINKDNIVENIVFDYNGFMPERFWHRAQLMLREMGFVNFTAYHSKTSGHLHLYVHKGHTILSEAYQLANKLSASLAQKLPQEWRMFPNMDMPREFQILTLPYELYQKERGASWSKYM</sequence>
<dbReference type="SUPFAM" id="SSF56747">
    <property type="entry name" value="Prim-pol domain"/>
    <property type="match status" value="1"/>
</dbReference>
<evidence type="ECO:0000313" key="2">
    <source>
        <dbReference type="EMBL" id="QLI04768.1"/>
    </source>
</evidence>
<accession>A0A7H9CHP1</accession>
<reference evidence="2 3" key="1">
    <citation type="submission" date="2020-02" db="EMBL/GenBank/DDBJ databases">
        <title>Complete genome sequence of the novel Campylobacter species Candidatus Campylobacter infans.</title>
        <authorList>
            <person name="Duim B."/>
            <person name="Zomer A."/>
            <person name="van der Graaf L."/>
            <person name="Wagenaar J."/>
        </authorList>
    </citation>
    <scope>NUCLEOTIDE SEQUENCE [LARGE SCALE GENOMIC DNA]</scope>
    <source>
        <strain evidence="2 3">19S00001</strain>
    </source>
</reference>
<dbReference type="InterPro" id="IPR015061">
    <property type="entry name" value="DUF1882"/>
</dbReference>
<dbReference type="KEGG" id="cinf:CINF_0219"/>
<dbReference type="InterPro" id="IPR044919">
    <property type="entry name" value="HP0184-like_sf"/>
</dbReference>
<proteinExistence type="predicted"/>
<gene>
    <name evidence="2" type="ORF">CINF_0219</name>
</gene>
<feature type="domain" description="DUF1882" evidence="1">
    <location>
        <begin position="1"/>
        <end position="73"/>
    </location>
</feature>
<name>A0A7H9CHP1_9BACT</name>
<organism evidence="2 3">
    <name type="scientific">Candidatus Campylobacter infans</name>
    <dbReference type="NCBI Taxonomy" id="2561898"/>
    <lineage>
        <taxon>Bacteria</taxon>
        <taxon>Pseudomonadati</taxon>
        <taxon>Campylobacterota</taxon>
        <taxon>Epsilonproteobacteria</taxon>
        <taxon>Campylobacterales</taxon>
        <taxon>Campylobacteraceae</taxon>
        <taxon>Campylobacter</taxon>
    </lineage>
</organism>
<dbReference type="Pfam" id="PF08966">
    <property type="entry name" value="DUF1882"/>
    <property type="match status" value="1"/>
</dbReference>
<dbReference type="Proteomes" id="UP000509414">
    <property type="component" value="Chromosome"/>
</dbReference>
<dbReference type="EMBL" id="CP049075">
    <property type="protein sequence ID" value="QLI04768.1"/>
    <property type="molecule type" value="Genomic_DNA"/>
</dbReference>
<evidence type="ECO:0000313" key="3">
    <source>
        <dbReference type="Proteomes" id="UP000509414"/>
    </source>
</evidence>
<dbReference type="Gene3D" id="3.90.920.20">
    <property type="entry name" value="HP0184-like"/>
    <property type="match status" value="1"/>
</dbReference>
<dbReference type="AlphaFoldDB" id="A0A7H9CHP1"/>
<dbReference type="RefSeq" id="WP_178696917.1">
    <property type="nucleotide sequence ID" value="NZ_CP049075.1"/>
</dbReference>